<proteinExistence type="predicted"/>
<accession>A0A0A9FQ43</accession>
<organism evidence="1">
    <name type="scientific">Arundo donax</name>
    <name type="common">Giant reed</name>
    <name type="synonym">Donax arundinaceus</name>
    <dbReference type="NCBI Taxonomy" id="35708"/>
    <lineage>
        <taxon>Eukaryota</taxon>
        <taxon>Viridiplantae</taxon>
        <taxon>Streptophyta</taxon>
        <taxon>Embryophyta</taxon>
        <taxon>Tracheophyta</taxon>
        <taxon>Spermatophyta</taxon>
        <taxon>Magnoliopsida</taxon>
        <taxon>Liliopsida</taxon>
        <taxon>Poales</taxon>
        <taxon>Poaceae</taxon>
        <taxon>PACMAD clade</taxon>
        <taxon>Arundinoideae</taxon>
        <taxon>Arundineae</taxon>
        <taxon>Arundo</taxon>
    </lineage>
</organism>
<reference evidence="1" key="2">
    <citation type="journal article" date="2015" name="Data Brief">
        <title>Shoot transcriptome of the giant reed, Arundo donax.</title>
        <authorList>
            <person name="Barrero R.A."/>
            <person name="Guerrero F.D."/>
            <person name="Moolhuijzen P."/>
            <person name="Goolsby J.A."/>
            <person name="Tidwell J."/>
            <person name="Bellgard S.E."/>
            <person name="Bellgard M.I."/>
        </authorList>
    </citation>
    <scope>NUCLEOTIDE SEQUENCE</scope>
    <source>
        <tissue evidence="1">Shoot tissue taken approximately 20 cm above the soil surface</tissue>
    </source>
</reference>
<dbReference type="AlphaFoldDB" id="A0A0A9FQ43"/>
<dbReference type="EMBL" id="GBRH01187478">
    <property type="protein sequence ID" value="JAE10418.1"/>
    <property type="molecule type" value="Transcribed_RNA"/>
</dbReference>
<name>A0A0A9FQ43_ARUDO</name>
<evidence type="ECO:0000313" key="1">
    <source>
        <dbReference type="EMBL" id="JAE10418.1"/>
    </source>
</evidence>
<reference evidence="1" key="1">
    <citation type="submission" date="2014-09" db="EMBL/GenBank/DDBJ databases">
        <authorList>
            <person name="Magalhaes I.L.F."/>
            <person name="Oliveira U."/>
            <person name="Santos F.R."/>
            <person name="Vidigal T.H.D.A."/>
            <person name="Brescovit A.D."/>
            <person name="Santos A.J."/>
        </authorList>
    </citation>
    <scope>NUCLEOTIDE SEQUENCE</scope>
    <source>
        <tissue evidence="1">Shoot tissue taken approximately 20 cm above the soil surface</tissue>
    </source>
</reference>
<sequence>MLLLQQLAQLHYKIRDLIQQDGNSPLLPLQATLLLLQIVNWAVDLISSYWIAFMMKGPTGRGNNSSYMVRQLLTHS</sequence>
<protein>
    <submittedName>
        <fullName evidence="1">Uncharacterized protein</fullName>
    </submittedName>
</protein>